<dbReference type="OrthoDB" id="9778516at2"/>
<evidence type="ECO:0000256" key="1">
    <source>
        <dbReference type="SAM" id="SignalP"/>
    </source>
</evidence>
<dbReference type="GO" id="GO:0006508">
    <property type="term" value="P:proteolysis"/>
    <property type="evidence" value="ECO:0007669"/>
    <property type="project" value="UniProtKB-KW"/>
</dbReference>
<dbReference type="RefSeq" id="WP_132223497.1">
    <property type="nucleotide sequence ID" value="NZ_SMGO01000002.1"/>
</dbReference>
<dbReference type="InterPro" id="IPR036034">
    <property type="entry name" value="PDZ_sf"/>
</dbReference>
<keyword evidence="4" id="KW-1185">Reference proteome</keyword>
<comment type="caution">
    <text evidence="3">The sequence shown here is derived from an EMBL/GenBank/DDBJ whole genome shotgun (WGS) entry which is preliminary data.</text>
</comment>
<dbReference type="SMART" id="SM00228">
    <property type="entry name" value="PDZ"/>
    <property type="match status" value="1"/>
</dbReference>
<dbReference type="InterPro" id="IPR024191">
    <property type="entry name" value="Peptidase_M61"/>
</dbReference>
<protein>
    <submittedName>
        <fullName evidence="3">Putative metalloprotease with PDZ domain</fullName>
    </submittedName>
</protein>
<feature type="domain" description="PDZ" evidence="2">
    <location>
        <begin position="488"/>
        <end position="555"/>
    </location>
</feature>
<keyword evidence="3" id="KW-0378">Hydrolase</keyword>
<dbReference type="InterPro" id="IPR007963">
    <property type="entry name" value="Peptidase_M61_catalytic"/>
</dbReference>
<dbReference type="EMBL" id="SMGO01000002">
    <property type="protein sequence ID" value="TCK83027.1"/>
    <property type="molecule type" value="Genomic_DNA"/>
</dbReference>
<feature type="signal peptide" evidence="1">
    <location>
        <begin position="1"/>
        <end position="21"/>
    </location>
</feature>
<keyword evidence="3" id="KW-0482">Metalloprotease</keyword>
<dbReference type="InterPro" id="IPR027268">
    <property type="entry name" value="Peptidase_M4/M1_CTD_sf"/>
</dbReference>
<reference evidence="3 4" key="1">
    <citation type="submission" date="2019-03" db="EMBL/GenBank/DDBJ databases">
        <title>Genomic Encyclopedia of Archaeal and Bacterial Type Strains, Phase II (KMG-II): from individual species to whole genera.</title>
        <authorList>
            <person name="Goeker M."/>
        </authorList>
    </citation>
    <scope>NUCLEOTIDE SEQUENCE [LARGE SCALE GENOMIC DNA]</scope>
    <source>
        <strain evidence="3 4">DSM 22554</strain>
    </source>
</reference>
<dbReference type="SUPFAM" id="SSF50156">
    <property type="entry name" value="PDZ domain-like"/>
    <property type="match status" value="1"/>
</dbReference>
<organism evidence="3 4">
    <name type="scientific">Albibacterium bauzanense</name>
    <dbReference type="NCBI Taxonomy" id="653929"/>
    <lineage>
        <taxon>Bacteria</taxon>
        <taxon>Pseudomonadati</taxon>
        <taxon>Bacteroidota</taxon>
        <taxon>Sphingobacteriia</taxon>
        <taxon>Sphingobacteriales</taxon>
        <taxon>Sphingobacteriaceae</taxon>
        <taxon>Albibacterium</taxon>
    </lineage>
</organism>
<dbReference type="Gene3D" id="2.60.40.3650">
    <property type="match status" value="1"/>
</dbReference>
<dbReference type="SUPFAM" id="SSF55486">
    <property type="entry name" value="Metalloproteases ('zincins'), catalytic domain"/>
    <property type="match status" value="1"/>
</dbReference>
<evidence type="ECO:0000259" key="2">
    <source>
        <dbReference type="SMART" id="SM00228"/>
    </source>
</evidence>
<dbReference type="GO" id="GO:0008237">
    <property type="term" value="F:metallopeptidase activity"/>
    <property type="evidence" value="ECO:0007669"/>
    <property type="project" value="UniProtKB-KW"/>
</dbReference>
<dbReference type="Gene3D" id="2.30.42.10">
    <property type="match status" value="1"/>
</dbReference>
<dbReference type="Proteomes" id="UP000294616">
    <property type="component" value="Unassembled WGS sequence"/>
</dbReference>
<keyword evidence="3" id="KW-0645">Protease</keyword>
<dbReference type="AlphaFoldDB" id="A0A4R1LW71"/>
<dbReference type="PIRSF" id="PIRSF016493">
    <property type="entry name" value="Glycyl_aminpptds"/>
    <property type="match status" value="1"/>
</dbReference>
<dbReference type="Pfam" id="PF17899">
    <property type="entry name" value="Peptidase_M61_N"/>
    <property type="match status" value="1"/>
</dbReference>
<gene>
    <name evidence="3" type="ORF">C8N28_1614</name>
</gene>
<evidence type="ECO:0000313" key="3">
    <source>
        <dbReference type="EMBL" id="TCK83027.1"/>
    </source>
</evidence>
<proteinExistence type="predicted"/>
<dbReference type="InterPro" id="IPR001478">
    <property type="entry name" value="PDZ"/>
</dbReference>
<dbReference type="Gene3D" id="1.10.390.10">
    <property type="entry name" value="Neutral Protease Domain 2"/>
    <property type="match status" value="1"/>
</dbReference>
<dbReference type="InterPro" id="IPR040756">
    <property type="entry name" value="Peptidase_M61_N"/>
</dbReference>
<dbReference type="Pfam" id="PF05299">
    <property type="entry name" value="Peptidase_M61"/>
    <property type="match status" value="1"/>
</dbReference>
<feature type="chain" id="PRO_5020453408" evidence="1">
    <location>
        <begin position="22"/>
        <end position="597"/>
    </location>
</feature>
<evidence type="ECO:0000313" key="4">
    <source>
        <dbReference type="Proteomes" id="UP000294616"/>
    </source>
</evidence>
<sequence>MKIRFVFLLLSMMTTVSLANAQRKISFEISFKEPQAHYVEVKMELSGFKGKFLDLKMPVWAPGSYLIREFPKNVESFSAESNDKKVLASHKIDKNTWRVETGNEGKIIVNYRVYAFEVSVRTSFVNDSHAFLSPTGIFMYVDGFIKQPVEVKVNPYKSWTKISTGLDVVKEKPNTFFAPDFDILFDSPIEVGNQDVFEFMAAGVNHEVAMVGEGNYDKERLKKDMAKIIEYETEVFGVNPNKRYVFIVHNYASGGGGLEHLNSTVLGASRFNYQNQNGYLGFLGLVAHEYFHVWNVKRLRPEALGPFNYNEENYTTNLWVSEGFTAYYDNLILRRAGFYDESAYLKILTADIETVENRAGNLVQPLSLSSFDAWIKQYRPDENSINTMVSYYNKGALIGMLIDLKTLHATEGAKGLDDIMKAMYDEYYQRLGRGFTDQEFKQMVEKVAGVSIDDIYEYVNEAKPIDYNTYLNNVGLELVNQLEGRSIPEFGVRLSNHKVMSVNRGSGAWDAGINVNDELIAVNGYRIDDVGKELDRILAGSMVGDKLHVIVSRDGIIKELDLILSASEKADYLIRPLSTVTPEQAKLREIWLALEPD</sequence>
<accession>A0A4R1LW71</accession>
<keyword evidence="1" id="KW-0732">Signal</keyword>
<name>A0A4R1LW71_9SPHI</name>